<evidence type="ECO:0000313" key="2">
    <source>
        <dbReference type="Proteomes" id="UP000608594"/>
    </source>
</evidence>
<evidence type="ECO:0000313" key="1">
    <source>
        <dbReference type="EMBL" id="MBC9246154.1"/>
    </source>
</evidence>
<dbReference type="Proteomes" id="UP000608594">
    <property type="component" value="Unassembled WGS sequence"/>
</dbReference>
<accession>A0A926GF11</accession>
<comment type="caution">
    <text evidence="1">The sequence shown here is derived from an EMBL/GenBank/DDBJ whole genome shotgun (WGS) entry which is preliminary data.</text>
</comment>
<protein>
    <submittedName>
        <fullName evidence="1">Uncharacterized protein</fullName>
    </submittedName>
</protein>
<reference evidence="1" key="1">
    <citation type="submission" date="2020-08" db="EMBL/GenBank/DDBJ databases">
        <title>Paracoccus amoyensis sp. nov., isolated from the surface seawater at coast of Xiamen, Fujian.</title>
        <authorList>
            <person name="Lyu L."/>
        </authorList>
    </citation>
    <scope>NUCLEOTIDE SEQUENCE</scope>
    <source>
        <strain evidence="1">11-3</strain>
    </source>
</reference>
<gene>
    <name evidence="1" type="ORF">H4P12_05380</name>
</gene>
<dbReference type="EMBL" id="JACOQL010000002">
    <property type="protein sequence ID" value="MBC9246154.1"/>
    <property type="molecule type" value="Genomic_DNA"/>
</dbReference>
<proteinExistence type="predicted"/>
<organism evidence="1 2">
    <name type="scientific">Paracoccus amoyensis</name>
    <dbReference type="NCBI Taxonomy" id="2760093"/>
    <lineage>
        <taxon>Bacteria</taxon>
        <taxon>Pseudomonadati</taxon>
        <taxon>Pseudomonadota</taxon>
        <taxon>Alphaproteobacteria</taxon>
        <taxon>Rhodobacterales</taxon>
        <taxon>Paracoccaceae</taxon>
        <taxon>Paracoccus</taxon>
    </lineage>
</organism>
<dbReference type="RefSeq" id="WP_187792597.1">
    <property type="nucleotide sequence ID" value="NZ_JACOQL010000002.1"/>
</dbReference>
<sequence>MTRICIVRKGDGRIFEDVTINPDGSAIVNDNGAPVVIPHGDYEEIPCPAREPDNDTPGF</sequence>
<dbReference type="AlphaFoldDB" id="A0A926GF11"/>
<name>A0A926GF11_9RHOB</name>
<keyword evidence="2" id="KW-1185">Reference proteome</keyword>